<feature type="compositionally biased region" description="Basic and acidic residues" evidence="1">
    <location>
        <begin position="229"/>
        <end position="240"/>
    </location>
</feature>
<reference evidence="2" key="1">
    <citation type="submission" date="2020-06" db="EMBL/GenBank/DDBJ databases">
        <authorList>
            <consortium name="Plant Systems Biology data submission"/>
        </authorList>
    </citation>
    <scope>NUCLEOTIDE SEQUENCE</scope>
    <source>
        <strain evidence="2">D6</strain>
    </source>
</reference>
<evidence type="ECO:0000256" key="1">
    <source>
        <dbReference type="SAM" id="MobiDB-lite"/>
    </source>
</evidence>
<feature type="region of interest" description="Disordered" evidence="1">
    <location>
        <begin position="178"/>
        <end position="349"/>
    </location>
</feature>
<feature type="region of interest" description="Disordered" evidence="1">
    <location>
        <begin position="82"/>
        <end position="103"/>
    </location>
</feature>
<dbReference type="EMBL" id="CAICTM010000166">
    <property type="protein sequence ID" value="CAB9503480.1"/>
    <property type="molecule type" value="Genomic_DNA"/>
</dbReference>
<comment type="caution">
    <text evidence="2">The sequence shown here is derived from an EMBL/GenBank/DDBJ whole genome shotgun (WGS) entry which is preliminary data.</text>
</comment>
<feature type="compositionally biased region" description="Low complexity" evidence="1">
    <location>
        <begin position="596"/>
        <end position="605"/>
    </location>
</feature>
<organism evidence="2 3">
    <name type="scientific">Seminavis robusta</name>
    <dbReference type="NCBI Taxonomy" id="568900"/>
    <lineage>
        <taxon>Eukaryota</taxon>
        <taxon>Sar</taxon>
        <taxon>Stramenopiles</taxon>
        <taxon>Ochrophyta</taxon>
        <taxon>Bacillariophyta</taxon>
        <taxon>Bacillariophyceae</taxon>
        <taxon>Bacillariophycidae</taxon>
        <taxon>Naviculales</taxon>
        <taxon>Naviculaceae</taxon>
        <taxon>Seminavis</taxon>
    </lineage>
</organism>
<dbReference type="Proteomes" id="UP001153069">
    <property type="component" value="Unassembled WGS sequence"/>
</dbReference>
<feature type="compositionally biased region" description="Polar residues" evidence="1">
    <location>
        <begin position="313"/>
        <end position="326"/>
    </location>
</feature>
<gene>
    <name evidence="2" type="ORF">SEMRO_167_G074420.1</name>
</gene>
<evidence type="ECO:0000313" key="2">
    <source>
        <dbReference type="EMBL" id="CAB9503480.1"/>
    </source>
</evidence>
<sequence length="687" mass="75370">MALGMTKDSMVDLQSLVQEKEIQASNGADTVSLLTTGLSHGSQKQYQKLAVDTTTTAAEDKDYEEIQPSLATEQALRSNSIKAKKDGAGETSSPKQLTSPQGALSEGGLFIDAQEEKKQEAASYGQYSGFANDYDSYDYDSYGHFQYHQSPQTLLGGSSNKSKGFLCCLFPWLQQPAQQQQPTDQEEAPVQEDFVETKKEQAKAAPMRKPSSGDDDDVSTGDVSVGSDKLGERLSDRDRQAVLARLRLAQPDGGSSESAGGSLSPGSSNKEKIPNKGLLKDIPNISAPASTDEDARSDISTDTGTKSILKRQSVVTKTPESQSDSRSGGGKPRRSLFPTYETTKKKKNRDDHIQFAPMARVVTVKSQKDMTAEEKSSIWWQRWDYEDFRKTGRIITRAMLEGGSEIWLASNQSWRHQGMSKTATLKNAISMTEDNAAKAQNGSDSSDLIRSTGDKWWHKFGHSRRGLEHIASIKEGSERQANVKHAIRAVLDEQKRHKAYLREDPEKLRMVSIHHTSWARDLALAAGSSDMDAVKSNFDEERKSREFYLLKMARSNSISSKGKHVPKFMQPAMNTFAQKLDANTSAQIMYRRKQQRTQQQRIQQQTAAPAVSKPSKRASMPPLAANGSKGLILDPPEDKDAKQDALSTQNLAKRAAGFSHDGAEQVNMAAVLSGMGAVPKSAQPVGA</sequence>
<dbReference type="OrthoDB" id="46597at2759"/>
<feature type="compositionally biased region" description="Polar residues" evidence="1">
    <location>
        <begin position="90"/>
        <end position="102"/>
    </location>
</feature>
<proteinExistence type="predicted"/>
<feature type="region of interest" description="Disordered" evidence="1">
    <location>
        <begin position="590"/>
        <end position="648"/>
    </location>
</feature>
<name>A0A9N8DMX6_9STRA</name>
<evidence type="ECO:0000313" key="3">
    <source>
        <dbReference type="Proteomes" id="UP001153069"/>
    </source>
</evidence>
<accession>A0A9N8DMX6</accession>
<protein>
    <submittedName>
        <fullName evidence="2">Uncharacterized protein</fullName>
    </submittedName>
</protein>
<feature type="compositionally biased region" description="Acidic residues" evidence="1">
    <location>
        <begin position="184"/>
        <end position="194"/>
    </location>
</feature>
<feature type="compositionally biased region" description="Low complexity" evidence="1">
    <location>
        <begin position="253"/>
        <end position="268"/>
    </location>
</feature>
<dbReference type="AlphaFoldDB" id="A0A9N8DMX6"/>
<keyword evidence="3" id="KW-1185">Reference proteome</keyword>